<dbReference type="PRINTS" id="PR00119">
    <property type="entry name" value="CATATPASE"/>
</dbReference>
<dbReference type="InterPro" id="IPR036412">
    <property type="entry name" value="HAD-like_sf"/>
</dbReference>
<dbReference type="OrthoDB" id="9790031at2"/>
<dbReference type="GO" id="GO:0016791">
    <property type="term" value="F:phosphatase activity"/>
    <property type="evidence" value="ECO:0007669"/>
    <property type="project" value="UniProtKB-ARBA"/>
</dbReference>
<evidence type="ECO:0000313" key="3">
    <source>
        <dbReference type="Proteomes" id="UP000051645"/>
    </source>
</evidence>
<dbReference type="RefSeq" id="WP_057770333.1">
    <property type="nucleotide sequence ID" value="NZ_JQAT01000005.1"/>
</dbReference>
<dbReference type="SFLD" id="SFLDS00003">
    <property type="entry name" value="Haloacid_Dehalogenase"/>
    <property type="match status" value="1"/>
</dbReference>
<dbReference type="Gene3D" id="3.30.1240.10">
    <property type="match status" value="1"/>
</dbReference>
<organism evidence="2 3">
    <name type="scientific">Lactobacillus selangorensis</name>
    <dbReference type="NCBI Taxonomy" id="81857"/>
    <lineage>
        <taxon>Bacteria</taxon>
        <taxon>Bacillati</taxon>
        <taxon>Bacillota</taxon>
        <taxon>Bacilli</taxon>
        <taxon>Lactobacillales</taxon>
        <taxon>Lactobacillaceae</taxon>
        <taxon>Lactobacillus</taxon>
    </lineage>
</organism>
<dbReference type="NCBIfam" id="TIGR00099">
    <property type="entry name" value="Cof-subfamily"/>
    <property type="match status" value="1"/>
</dbReference>
<gene>
    <name evidence="1" type="ORF">IV38_GL001857</name>
    <name evidence="2" type="ORF">IV40_GL001698</name>
</gene>
<dbReference type="Pfam" id="PF08282">
    <property type="entry name" value="Hydrolase_3"/>
    <property type="match status" value="1"/>
</dbReference>
<protein>
    <submittedName>
        <fullName evidence="2">HAD superfamily hydrolase</fullName>
    </submittedName>
</protein>
<dbReference type="CDD" id="cd07516">
    <property type="entry name" value="HAD_Pase"/>
    <property type="match status" value="1"/>
</dbReference>
<keyword evidence="3" id="KW-1185">Reference proteome</keyword>
<dbReference type="PANTHER" id="PTHR10000">
    <property type="entry name" value="PHOSPHOSERINE PHOSPHATASE"/>
    <property type="match status" value="1"/>
</dbReference>
<dbReference type="PANTHER" id="PTHR10000:SF8">
    <property type="entry name" value="HAD SUPERFAMILY HYDROLASE-LIKE, TYPE 3"/>
    <property type="match status" value="1"/>
</dbReference>
<dbReference type="GO" id="GO:0005829">
    <property type="term" value="C:cytosol"/>
    <property type="evidence" value="ECO:0007669"/>
    <property type="project" value="TreeGrafter"/>
</dbReference>
<dbReference type="PATRIC" id="fig|81857.3.peg.1874"/>
<sequence>MYKMIVCDLDETLLNNQKKIDPATVTAIKAALAKGVYFVPNTGRSYLSVDNVLTKLGMLHEPDTYIISYNGGITVENSQHRVLAMHPLEFDTIKQIFNIGIAAGVCLHVYAKERDYIANMDDNERAYLNGRANDWVLLDEPNIDFLKNEPLFKIIFQADLATRQQLAQKVQAEVKQPLAVTYSSDRYVEFNHAGVNKGAAALELGGKLGIKPEEIIAIGDNSNDIPMLKAAGLGVSVANGTDEAKAASNFVTTANNDHDAVAEVIQKFIL</sequence>
<evidence type="ECO:0000313" key="4">
    <source>
        <dbReference type="Proteomes" id="UP000051751"/>
    </source>
</evidence>
<accession>A0A0R2FPX6</accession>
<dbReference type="Proteomes" id="UP000051751">
    <property type="component" value="Unassembled WGS sequence"/>
</dbReference>
<proteinExistence type="predicted"/>
<dbReference type="InterPro" id="IPR023214">
    <property type="entry name" value="HAD_sf"/>
</dbReference>
<keyword evidence="2" id="KW-0378">Hydrolase</keyword>
<dbReference type="EMBL" id="JQAT01000005">
    <property type="protein sequence ID" value="KRN28016.1"/>
    <property type="molecule type" value="Genomic_DNA"/>
</dbReference>
<dbReference type="SUPFAM" id="SSF56784">
    <property type="entry name" value="HAD-like"/>
    <property type="match status" value="1"/>
</dbReference>
<dbReference type="SFLD" id="SFLDG01140">
    <property type="entry name" value="C2.B:_Phosphomannomutase_and_P"/>
    <property type="match status" value="1"/>
</dbReference>
<dbReference type="Gene3D" id="3.40.50.1000">
    <property type="entry name" value="HAD superfamily/HAD-like"/>
    <property type="match status" value="1"/>
</dbReference>
<dbReference type="STRING" id="81857.IV38_GL001857"/>
<dbReference type="AlphaFoldDB" id="A0A0R2FPX6"/>
<dbReference type="InterPro" id="IPR006379">
    <property type="entry name" value="HAD-SF_hydro_IIB"/>
</dbReference>
<comment type="caution">
    <text evidence="2">The sequence shown here is derived from an EMBL/GenBank/DDBJ whole genome shotgun (WGS) entry which is preliminary data.</text>
</comment>
<evidence type="ECO:0000313" key="2">
    <source>
        <dbReference type="EMBL" id="KRN30513.1"/>
    </source>
</evidence>
<evidence type="ECO:0000313" key="1">
    <source>
        <dbReference type="EMBL" id="KRN28016.1"/>
    </source>
</evidence>
<dbReference type="Proteomes" id="UP000051645">
    <property type="component" value="Unassembled WGS sequence"/>
</dbReference>
<reference evidence="3 4" key="1">
    <citation type="journal article" date="2015" name="Genome Announc.">
        <title>Expanding the biotechnology potential of lactobacilli through comparative genomics of 213 strains and associated genera.</title>
        <authorList>
            <person name="Sun Z."/>
            <person name="Harris H.M."/>
            <person name="McCann A."/>
            <person name="Guo C."/>
            <person name="Argimon S."/>
            <person name="Zhang W."/>
            <person name="Yang X."/>
            <person name="Jeffery I.B."/>
            <person name="Cooney J.C."/>
            <person name="Kagawa T.F."/>
            <person name="Liu W."/>
            <person name="Song Y."/>
            <person name="Salvetti E."/>
            <person name="Wrobel A."/>
            <person name="Rasinkangas P."/>
            <person name="Parkhill J."/>
            <person name="Rea M.C."/>
            <person name="O'Sullivan O."/>
            <person name="Ritari J."/>
            <person name="Douillard F.P."/>
            <person name="Paul Ross R."/>
            <person name="Yang R."/>
            <person name="Briner A.E."/>
            <person name="Felis G.E."/>
            <person name="de Vos W.M."/>
            <person name="Barrangou R."/>
            <person name="Klaenhammer T.R."/>
            <person name="Caufield P.W."/>
            <person name="Cui Y."/>
            <person name="Zhang H."/>
            <person name="O'Toole P.W."/>
        </authorList>
    </citation>
    <scope>NUCLEOTIDE SEQUENCE [LARGE SCALE GENOMIC DNA]</scope>
    <source>
        <strain evidence="1 4">ATCC BAA-66</strain>
        <strain evidence="2 3">DSM 13344</strain>
    </source>
</reference>
<name>A0A0R2FPX6_9LACO</name>
<dbReference type="EMBL" id="JQAZ01000006">
    <property type="protein sequence ID" value="KRN30513.1"/>
    <property type="molecule type" value="Genomic_DNA"/>
</dbReference>
<dbReference type="NCBIfam" id="TIGR01484">
    <property type="entry name" value="HAD-SF-IIB"/>
    <property type="match status" value="1"/>
</dbReference>
<dbReference type="GO" id="GO:0000287">
    <property type="term" value="F:magnesium ion binding"/>
    <property type="evidence" value="ECO:0007669"/>
    <property type="project" value="TreeGrafter"/>
</dbReference>
<dbReference type="InterPro" id="IPR000150">
    <property type="entry name" value="Cof"/>
</dbReference>